<proteinExistence type="predicted"/>
<evidence type="ECO:0000313" key="2">
    <source>
        <dbReference type="EMBL" id="KEZ85342.1"/>
    </source>
</evidence>
<accession>A0A084J8Q8</accession>
<gene>
    <name evidence="2" type="ORF">IO99_15620</name>
</gene>
<reference evidence="2 3" key="1">
    <citation type="submission" date="2014-07" db="EMBL/GenBank/DDBJ databases">
        <title>Draft genome of Clostridium sulfidigenes 113A isolated from sediments associated with methane hydrate from Krishna Godavari basin.</title>
        <authorList>
            <person name="Honkalas V.S."/>
            <person name="Dabir A.P."/>
            <person name="Arora P."/>
            <person name="Dhakephalkar P.K."/>
        </authorList>
    </citation>
    <scope>NUCLEOTIDE SEQUENCE [LARGE SCALE GENOMIC DNA]</scope>
    <source>
        <strain evidence="2 3">113A</strain>
    </source>
</reference>
<dbReference type="AlphaFoldDB" id="A0A084J8Q8"/>
<dbReference type="eggNOG" id="ENOG50314RK">
    <property type="taxonomic scope" value="Bacteria"/>
</dbReference>
<name>A0A084J8Q8_9CLOT</name>
<keyword evidence="1" id="KW-0472">Membrane</keyword>
<comment type="caution">
    <text evidence="2">The sequence shown here is derived from an EMBL/GenBank/DDBJ whole genome shotgun (WGS) entry which is preliminary data.</text>
</comment>
<sequence>MKGLSILRFVQIVFCFPIIILFATSKMNGIEQIIFIALFTLYTVVYEVIFLTLAKRKRTTKSSSS</sequence>
<protein>
    <submittedName>
        <fullName evidence="2">Uncharacterized protein</fullName>
    </submittedName>
</protein>
<keyword evidence="1" id="KW-0812">Transmembrane</keyword>
<feature type="transmembrane region" description="Helical" evidence="1">
    <location>
        <begin position="33"/>
        <end position="54"/>
    </location>
</feature>
<dbReference type="Proteomes" id="UP000028542">
    <property type="component" value="Unassembled WGS sequence"/>
</dbReference>
<keyword evidence="1" id="KW-1133">Transmembrane helix</keyword>
<evidence type="ECO:0000313" key="3">
    <source>
        <dbReference type="Proteomes" id="UP000028542"/>
    </source>
</evidence>
<keyword evidence="3" id="KW-1185">Reference proteome</keyword>
<dbReference type="EMBL" id="JPMD01000038">
    <property type="protein sequence ID" value="KEZ85342.1"/>
    <property type="molecule type" value="Genomic_DNA"/>
</dbReference>
<feature type="transmembrane region" description="Helical" evidence="1">
    <location>
        <begin position="7"/>
        <end position="27"/>
    </location>
</feature>
<organism evidence="2 3">
    <name type="scientific">Clostridium sulfidigenes</name>
    <dbReference type="NCBI Taxonomy" id="318464"/>
    <lineage>
        <taxon>Bacteria</taxon>
        <taxon>Bacillati</taxon>
        <taxon>Bacillota</taxon>
        <taxon>Clostridia</taxon>
        <taxon>Eubacteriales</taxon>
        <taxon>Clostridiaceae</taxon>
        <taxon>Clostridium</taxon>
    </lineage>
</organism>
<evidence type="ECO:0000256" key="1">
    <source>
        <dbReference type="SAM" id="Phobius"/>
    </source>
</evidence>